<sequence length="125" mass="13094">MSQMVTCNCKDFSTTALARGSEGLCITNPSVEPGSDLLKAIAWVSEPGVSPGPMTCSHSTRLRCLPKGVPVSDIGLADRLGEAVPQTRPAFQPDPDSWSQGALLVLGTCVIRTVCARKSARLVPG</sequence>
<organism evidence="1 2">
    <name type="scientific">Mauremys mutica</name>
    <name type="common">yellowpond turtle</name>
    <dbReference type="NCBI Taxonomy" id="74926"/>
    <lineage>
        <taxon>Eukaryota</taxon>
        <taxon>Metazoa</taxon>
        <taxon>Chordata</taxon>
        <taxon>Craniata</taxon>
        <taxon>Vertebrata</taxon>
        <taxon>Euteleostomi</taxon>
        <taxon>Archelosauria</taxon>
        <taxon>Testudinata</taxon>
        <taxon>Testudines</taxon>
        <taxon>Cryptodira</taxon>
        <taxon>Durocryptodira</taxon>
        <taxon>Testudinoidea</taxon>
        <taxon>Geoemydidae</taxon>
        <taxon>Geoemydinae</taxon>
        <taxon>Mauremys</taxon>
    </lineage>
</organism>
<gene>
    <name evidence="1" type="ORF">KIL84_009994</name>
</gene>
<evidence type="ECO:0000313" key="2">
    <source>
        <dbReference type="Proteomes" id="UP000827986"/>
    </source>
</evidence>
<dbReference type="Proteomes" id="UP000827986">
    <property type="component" value="Unassembled WGS sequence"/>
</dbReference>
<name>A0A9D3XNC8_9SAUR</name>
<protein>
    <submittedName>
        <fullName evidence="1">Uncharacterized protein</fullName>
    </submittedName>
</protein>
<keyword evidence="2" id="KW-1185">Reference proteome</keyword>
<proteinExistence type="predicted"/>
<reference evidence="1" key="1">
    <citation type="submission" date="2021-09" db="EMBL/GenBank/DDBJ databases">
        <title>The genome of Mauremys mutica provides insights into the evolution of semi-aquatic lifestyle.</title>
        <authorList>
            <person name="Gong S."/>
            <person name="Gao Y."/>
        </authorList>
    </citation>
    <scope>NUCLEOTIDE SEQUENCE</scope>
    <source>
        <strain evidence="1">MM-2020</strain>
        <tissue evidence="1">Muscle</tissue>
    </source>
</reference>
<dbReference type="EMBL" id="JAHDVG010000467">
    <property type="protein sequence ID" value="KAH1182240.1"/>
    <property type="molecule type" value="Genomic_DNA"/>
</dbReference>
<comment type="caution">
    <text evidence="1">The sequence shown here is derived from an EMBL/GenBank/DDBJ whole genome shotgun (WGS) entry which is preliminary data.</text>
</comment>
<evidence type="ECO:0000313" key="1">
    <source>
        <dbReference type="EMBL" id="KAH1182240.1"/>
    </source>
</evidence>
<dbReference type="AlphaFoldDB" id="A0A9D3XNC8"/>
<accession>A0A9D3XNC8</accession>